<dbReference type="Proteomes" id="UP001187192">
    <property type="component" value="Unassembled WGS sequence"/>
</dbReference>
<gene>
    <name evidence="2" type="ORF">TIFTF001_052860</name>
</gene>
<dbReference type="AlphaFoldDB" id="A0AA88ELN6"/>
<accession>A0AA88ELN6</accession>
<evidence type="ECO:0000313" key="3">
    <source>
        <dbReference type="Proteomes" id="UP001187192"/>
    </source>
</evidence>
<comment type="caution">
    <text evidence="2">The sequence shown here is derived from an EMBL/GenBank/DDBJ whole genome shotgun (WGS) entry which is preliminary data.</text>
</comment>
<protein>
    <submittedName>
        <fullName evidence="2">Uncharacterized protein</fullName>
    </submittedName>
</protein>
<feature type="region of interest" description="Disordered" evidence="1">
    <location>
        <begin position="35"/>
        <end position="119"/>
    </location>
</feature>
<evidence type="ECO:0000313" key="2">
    <source>
        <dbReference type="EMBL" id="GMN72449.1"/>
    </source>
</evidence>
<feature type="compositionally biased region" description="Polar residues" evidence="1">
    <location>
        <begin position="90"/>
        <end position="104"/>
    </location>
</feature>
<sequence length="202" mass="22291">MSDAGKRINSKTVMDTFQLISMVIGHAATENESAQTLIEHQPLKKVSDSESSENEKAIESVRPKVTKTQKKNSDLPPGDQMGAYNKESHSSVQPTHSPPDSTTYIPHGEGNAETSDQHRLNHQTRGPFSLELNKMKVIFDVAIDTLKHLILSNAPTKLFFSGCKSDAEERDRSPSNHETIRASALVTQSPPSTDTLTYNFET</sequence>
<dbReference type="EMBL" id="BTGU01011655">
    <property type="protein sequence ID" value="GMN72449.1"/>
    <property type="molecule type" value="Genomic_DNA"/>
</dbReference>
<name>A0AA88ELN6_FICCA</name>
<reference evidence="2" key="1">
    <citation type="submission" date="2023-07" db="EMBL/GenBank/DDBJ databases">
        <title>draft genome sequence of fig (Ficus carica).</title>
        <authorList>
            <person name="Takahashi T."/>
            <person name="Nishimura K."/>
        </authorList>
    </citation>
    <scope>NUCLEOTIDE SEQUENCE</scope>
</reference>
<organism evidence="2 3">
    <name type="scientific">Ficus carica</name>
    <name type="common">Common fig</name>
    <dbReference type="NCBI Taxonomy" id="3494"/>
    <lineage>
        <taxon>Eukaryota</taxon>
        <taxon>Viridiplantae</taxon>
        <taxon>Streptophyta</taxon>
        <taxon>Embryophyta</taxon>
        <taxon>Tracheophyta</taxon>
        <taxon>Spermatophyta</taxon>
        <taxon>Magnoliopsida</taxon>
        <taxon>eudicotyledons</taxon>
        <taxon>Gunneridae</taxon>
        <taxon>Pentapetalae</taxon>
        <taxon>rosids</taxon>
        <taxon>fabids</taxon>
        <taxon>Rosales</taxon>
        <taxon>Moraceae</taxon>
        <taxon>Ficeae</taxon>
        <taxon>Ficus</taxon>
    </lineage>
</organism>
<keyword evidence="3" id="KW-1185">Reference proteome</keyword>
<feature type="compositionally biased region" description="Basic and acidic residues" evidence="1">
    <location>
        <begin position="41"/>
        <end position="62"/>
    </location>
</feature>
<proteinExistence type="predicted"/>
<evidence type="ECO:0000256" key="1">
    <source>
        <dbReference type="SAM" id="MobiDB-lite"/>
    </source>
</evidence>